<protein>
    <submittedName>
        <fullName evidence="2">Positive regulator for alginate biosynthesis MucC</fullName>
    </submittedName>
</protein>
<evidence type="ECO:0000313" key="2">
    <source>
        <dbReference type="EMBL" id="GHD28358.1"/>
    </source>
</evidence>
<comment type="caution">
    <text evidence="2">The sequence shown here is derived from an EMBL/GenBank/DDBJ whole genome shotgun (WGS) entry which is preliminary data.</text>
</comment>
<feature type="transmembrane region" description="Helical" evidence="1">
    <location>
        <begin position="109"/>
        <end position="128"/>
    </location>
</feature>
<reference evidence="2" key="1">
    <citation type="journal article" date="2014" name="Int. J. Syst. Evol. Microbiol.">
        <title>Complete genome sequence of Corynebacterium casei LMG S-19264T (=DSM 44701T), isolated from a smear-ripened cheese.</title>
        <authorList>
            <consortium name="US DOE Joint Genome Institute (JGI-PGF)"/>
            <person name="Walter F."/>
            <person name="Albersmeier A."/>
            <person name="Kalinowski J."/>
            <person name="Ruckert C."/>
        </authorList>
    </citation>
    <scope>NUCLEOTIDE SEQUENCE</scope>
    <source>
        <strain evidence="2">KCTC 23430</strain>
    </source>
</reference>
<dbReference type="PANTHER" id="PTHR35867">
    <property type="entry name" value="PROTEIN RSEC"/>
    <property type="match status" value="1"/>
</dbReference>
<dbReference type="PIRSF" id="PIRSF004923">
    <property type="entry name" value="RseC"/>
    <property type="match status" value="1"/>
</dbReference>
<dbReference type="InterPro" id="IPR026268">
    <property type="entry name" value="RseC"/>
</dbReference>
<reference evidence="2" key="2">
    <citation type="submission" date="2020-09" db="EMBL/GenBank/DDBJ databases">
        <authorList>
            <person name="Sun Q."/>
            <person name="Kim S."/>
        </authorList>
    </citation>
    <scope>NUCLEOTIDE SEQUENCE</scope>
    <source>
        <strain evidence="2">KCTC 23430</strain>
    </source>
</reference>
<dbReference type="InterPro" id="IPR007359">
    <property type="entry name" value="SigmaE_reg_RseC_MucC"/>
</dbReference>
<dbReference type="Pfam" id="PF04246">
    <property type="entry name" value="RseC_MucC"/>
    <property type="match status" value="1"/>
</dbReference>
<dbReference type="AlphaFoldDB" id="A0A919CIV8"/>
<sequence>MLTETGRVVAVEDDSIWVETIRQSTCGACAARKGCGHGMLNRYASGQRGYIRVLPGDNLKPRDCTVNDQVMIALPESVILRGSAIVYLMPLLLMLLGAALGGYGAASDIASLLGAGTGLLGGLVLVRYHAHRHRDDRSLQPVMDQIVEAPTQVVEVA</sequence>
<dbReference type="EMBL" id="BMYM01000001">
    <property type="protein sequence ID" value="GHD28358.1"/>
    <property type="molecule type" value="Genomic_DNA"/>
</dbReference>
<keyword evidence="1" id="KW-0472">Membrane</keyword>
<accession>A0A919CIV8</accession>
<feature type="transmembrane region" description="Helical" evidence="1">
    <location>
        <begin position="84"/>
        <end position="103"/>
    </location>
</feature>
<organism evidence="2 3">
    <name type="scientific">Parahalioglobus pacificus</name>
    <dbReference type="NCBI Taxonomy" id="930806"/>
    <lineage>
        <taxon>Bacteria</taxon>
        <taxon>Pseudomonadati</taxon>
        <taxon>Pseudomonadota</taxon>
        <taxon>Gammaproteobacteria</taxon>
        <taxon>Cellvibrionales</taxon>
        <taxon>Halieaceae</taxon>
        <taxon>Parahalioglobus</taxon>
    </lineage>
</organism>
<evidence type="ECO:0000313" key="3">
    <source>
        <dbReference type="Proteomes" id="UP000644693"/>
    </source>
</evidence>
<keyword evidence="1" id="KW-1133">Transmembrane helix</keyword>
<dbReference type="Proteomes" id="UP000644693">
    <property type="component" value="Unassembled WGS sequence"/>
</dbReference>
<keyword evidence="1" id="KW-0812">Transmembrane</keyword>
<proteinExistence type="predicted"/>
<evidence type="ECO:0000256" key="1">
    <source>
        <dbReference type="SAM" id="Phobius"/>
    </source>
</evidence>
<name>A0A919CIV8_9GAMM</name>
<dbReference type="PANTHER" id="PTHR35867:SF1">
    <property type="entry name" value="PROTEIN RSEC"/>
    <property type="match status" value="1"/>
</dbReference>
<gene>
    <name evidence="2" type="primary">mucC</name>
    <name evidence="2" type="ORF">GCM10007053_07650</name>
</gene>
<keyword evidence="3" id="KW-1185">Reference proteome</keyword>
<dbReference type="RefSeq" id="WP_189475282.1">
    <property type="nucleotide sequence ID" value="NZ_BMYM01000001.1"/>
</dbReference>